<reference evidence="2" key="1">
    <citation type="submission" date="2021-09" db="EMBL/GenBank/DDBJ databases">
        <title>Genomic analysis of Ralstonia spp.</title>
        <authorList>
            <person name="Aburjaile F."/>
            <person name="Ariute J.C."/>
            <person name="Pais A.K.L."/>
            <person name="Albuquerque G.M.R."/>
            <person name="Silva A.M.F."/>
            <person name="Brenig B."/>
            <person name="Azevedo V."/>
            <person name="Matiuzzi M."/>
            <person name="Ramos R."/>
            <person name="Goes-Neto A."/>
            <person name="Soares S."/>
            <person name="Iseppon A.M.B."/>
            <person name="Souza E."/>
            <person name="Gama M."/>
        </authorList>
    </citation>
    <scope>NUCLEOTIDE SEQUENCE</scope>
    <source>
        <strain evidence="2">B4</strain>
    </source>
</reference>
<dbReference type="AlphaFoldDB" id="A0AAE3NHG8"/>
<dbReference type="RefSeq" id="WP_184851253.1">
    <property type="nucleotide sequence ID" value="NZ_CP026093.2"/>
</dbReference>
<evidence type="ECO:0000259" key="1">
    <source>
        <dbReference type="Pfam" id="PF15635"/>
    </source>
</evidence>
<organism evidence="2 3">
    <name type="scientific">Ralstonia solanacearum</name>
    <name type="common">Pseudomonas solanacearum</name>
    <dbReference type="NCBI Taxonomy" id="305"/>
    <lineage>
        <taxon>Bacteria</taxon>
        <taxon>Pseudomonadati</taxon>
        <taxon>Pseudomonadota</taxon>
        <taxon>Betaproteobacteria</taxon>
        <taxon>Burkholderiales</taxon>
        <taxon>Burkholderiaceae</taxon>
        <taxon>Ralstonia</taxon>
        <taxon>Ralstonia solanacearum species complex</taxon>
    </lineage>
</organism>
<dbReference type="Pfam" id="PF15635">
    <property type="entry name" value="Tox-GHH2"/>
    <property type="match status" value="1"/>
</dbReference>
<accession>A0AAE3NHG8</accession>
<dbReference type="InterPro" id="IPR028917">
    <property type="entry name" value="Tox-GHH2_domain"/>
</dbReference>
<proteinExistence type="predicted"/>
<name>A0AAE3NHG8_RALSL</name>
<dbReference type="Proteomes" id="UP001143674">
    <property type="component" value="Unassembled WGS sequence"/>
</dbReference>
<dbReference type="EMBL" id="JAIVEX010000002">
    <property type="protein sequence ID" value="MDB0520491.1"/>
    <property type="molecule type" value="Genomic_DNA"/>
</dbReference>
<gene>
    <name evidence="2" type="ORF">LBW55_02555</name>
</gene>
<sequence>MSSAANTPTTYYLDSPDVKKHCAKNFEKIEKECGPEDQSDRKGKNKIRPSIRKLLGKKYKDKGYGQTLSKGGTDNHSWMADHCDFLWIPPGPSSHEEFLKKLDSLKGDLAEAVEGQLTKIVDAAKEKLKQEALDLAKKKAEQGAVRLGARWAVGSGGAVVGGVGAIVTEGIATVWNLWDMASTGYQVATSGYDAYKELGQLDDILKDYGKIGDELERLGKQARNDPQKAVADFMMAAAKLNPCVRARRCSLVPYGKTDSLTGHGCCPGQTGHHLIPDSAVKDSGCTGYNYKEAPTVCAEGTGNSHGGSHQMLHDGLEKRMRGYIEREQSNKISYEKYRNHAIMTFYQTFPESKCNKDCLKAQLDAHYKCSNDLSAASGKGGGPNRTSGANTD</sequence>
<feature type="domain" description="Tox-GHH2" evidence="1">
    <location>
        <begin position="269"/>
        <end position="365"/>
    </location>
</feature>
<evidence type="ECO:0000313" key="3">
    <source>
        <dbReference type="Proteomes" id="UP001143674"/>
    </source>
</evidence>
<protein>
    <recommendedName>
        <fullName evidence="1">Tox-GHH2 domain-containing protein</fullName>
    </recommendedName>
</protein>
<comment type="caution">
    <text evidence="2">The sequence shown here is derived from an EMBL/GenBank/DDBJ whole genome shotgun (WGS) entry which is preliminary data.</text>
</comment>
<evidence type="ECO:0000313" key="2">
    <source>
        <dbReference type="EMBL" id="MDB0520491.1"/>
    </source>
</evidence>